<dbReference type="InterPro" id="IPR008271">
    <property type="entry name" value="Ser/Thr_kinase_AS"/>
</dbReference>
<dbReference type="AlphaFoldDB" id="A0A0K1E8Y8"/>
<reference evidence="7 8" key="1">
    <citation type="submission" date="2015-07" db="EMBL/GenBank/DDBJ databases">
        <title>Genome analysis of myxobacterium Chondromyces crocatus Cm c5 reveals a high potential for natural compound synthesis and the genetic basis for the loss of fruiting body formation.</title>
        <authorList>
            <person name="Zaburannyi N."/>
            <person name="Bunk B."/>
            <person name="Maier J."/>
            <person name="Overmann J."/>
            <person name="Mueller R."/>
        </authorList>
    </citation>
    <scope>NUCLEOTIDE SEQUENCE [LARGE SCALE GENOMIC DNA]</scope>
    <source>
        <strain evidence="7 8">Cm c5</strain>
    </source>
</reference>
<organism evidence="7 8">
    <name type="scientific">Chondromyces crocatus</name>
    <dbReference type="NCBI Taxonomy" id="52"/>
    <lineage>
        <taxon>Bacteria</taxon>
        <taxon>Pseudomonadati</taxon>
        <taxon>Myxococcota</taxon>
        <taxon>Polyangia</taxon>
        <taxon>Polyangiales</taxon>
        <taxon>Polyangiaceae</taxon>
        <taxon>Chondromyces</taxon>
    </lineage>
</organism>
<dbReference type="PROSITE" id="PS50011">
    <property type="entry name" value="PROTEIN_KINASE_DOM"/>
    <property type="match status" value="1"/>
</dbReference>
<keyword evidence="8" id="KW-1185">Reference proteome</keyword>
<dbReference type="Gene3D" id="1.10.510.10">
    <property type="entry name" value="Transferase(Phosphotransferase) domain 1"/>
    <property type="match status" value="1"/>
</dbReference>
<dbReference type="PANTHER" id="PTHR43289">
    <property type="entry name" value="MITOGEN-ACTIVATED PROTEIN KINASE KINASE KINASE 20-RELATED"/>
    <property type="match status" value="1"/>
</dbReference>
<feature type="compositionally biased region" description="Polar residues" evidence="5">
    <location>
        <begin position="350"/>
        <end position="365"/>
    </location>
</feature>
<feature type="compositionally biased region" description="Low complexity" evidence="5">
    <location>
        <begin position="320"/>
        <end position="332"/>
    </location>
</feature>
<dbReference type="PANTHER" id="PTHR43289:SF30">
    <property type="entry name" value="NON-SPECIFIC SERINE_THREONINE PROTEIN KINASE"/>
    <property type="match status" value="1"/>
</dbReference>
<evidence type="ECO:0000259" key="6">
    <source>
        <dbReference type="PROSITE" id="PS50011"/>
    </source>
</evidence>
<dbReference type="InterPro" id="IPR011009">
    <property type="entry name" value="Kinase-like_dom_sf"/>
</dbReference>
<feature type="region of interest" description="Disordered" evidence="5">
    <location>
        <begin position="517"/>
        <end position="591"/>
    </location>
</feature>
<dbReference type="SUPFAM" id="SSF56112">
    <property type="entry name" value="Protein kinase-like (PK-like)"/>
    <property type="match status" value="1"/>
</dbReference>
<feature type="domain" description="Protein kinase" evidence="6">
    <location>
        <begin position="13"/>
        <end position="287"/>
    </location>
</feature>
<dbReference type="Pfam" id="PF00069">
    <property type="entry name" value="Pkinase"/>
    <property type="match status" value="1"/>
</dbReference>
<dbReference type="Proteomes" id="UP000067626">
    <property type="component" value="Chromosome"/>
</dbReference>
<dbReference type="GO" id="GO:0005524">
    <property type="term" value="F:ATP binding"/>
    <property type="evidence" value="ECO:0007669"/>
    <property type="project" value="UniProtKB-KW"/>
</dbReference>
<keyword evidence="3 7" id="KW-0418">Kinase</keyword>
<keyword evidence="1 7" id="KW-0808">Transferase</keyword>
<sequence>MQIGAGAVVGGKYRLERPLSAGGMGAIWVARHVHLASTVAIKFMNASLAASPTFARRFEREARIAASFKSPHVVQVHDYGIDRGMPYLVMELLEGEDLSTRLQRVGRLALQPSVQVLTQVGKAIRKAHEVGIVHRDLKPGNIFMARVEDEEIVKVLDFGIVKVLDQGAGGPLRISVFEMTNPGDVLGSPLYMSPEQVRGDNDVDHRSDLWSMAIILFRMLTGRLPFAGEQIGHIIASILTQPVPPATGLVPELPVTIEAFFEKALARAREHRFQSVKEMLDALHVVAGEPPRASWNSMPPVVTRPSHPAALQEGWPAPVAGVPLAPGSSPGRSAPPVPGSPGVAAPPGATTLNLGAPTTGSTHATTLPAPNAGGGGSATRQKLQAVLWGLAVGVLLVVGAGGVALHRGELTSLVGAGEGASSRASLAPAAIASAAQGGASSGAQDADDVLSSARPLASGSSRPASLAGGADTSGQEAPSAGHVPADDKVIDLDAMPAGQAREGAALPSGAAYAPAAGSSRASVDKPPEWLQEDVGARPQPPPTPYELPDIFEQPLVVPAAPQPSLAPATPRPPVAPAPLKPSPRRDLQPPQ</sequence>
<evidence type="ECO:0000256" key="3">
    <source>
        <dbReference type="ARBA" id="ARBA00022777"/>
    </source>
</evidence>
<evidence type="ECO:0000313" key="7">
    <source>
        <dbReference type="EMBL" id="AKT37335.1"/>
    </source>
</evidence>
<dbReference type="KEGG" id="ccro:CMC5_014680"/>
<name>A0A0K1E8Y8_CHOCO</name>
<dbReference type="OrthoDB" id="9779541at2"/>
<dbReference type="EMBL" id="CP012159">
    <property type="protein sequence ID" value="AKT37335.1"/>
    <property type="molecule type" value="Genomic_DNA"/>
</dbReference>
<proteinExistence type="predicted"/>
<dbReference type="RefSeq" id="WP_082362302.1">
    <property type="nucleotide sequence ID" value="NZ_CP012159.1"/>
</dbReference>
<feature type="region of interest" description="Disordered" evidence="5">
    <location>
        <begin position="320"/>
        <end position="378"/>
    </location>
</feature>
<dbReference type="GO" id="GO:0004674">
    <property type="term" value="F:protein serine/threonine kinase activity"/>
    <property type="evidence" value="ECO:0007669"/>
    <property type="project" value="UniProtKB-EC"/>
</dbReference>
<dbReference type="InterPro" id="IPR000719">
    <property type="entry name" value="Prot_kinase_dom"/>
</dbReference>
<accession>A0A0K1E8Y8</accession>
<dbReference type="EC" id="2.7.11.1" evidence="7"/>
<dbReference type="PROSITE" id="PS00108">
    <property type="entry name" value="PROTEIN_KINASE_ST"/>
    <property type="match status" value="1"/>
</dbReference>
<evidence type="ECO:0000256" key="1">
    <source>
        <dbReference type="ARBA" id="ARBA00022679"/>
    </source>
</evidence>
<gene>
    <name evidence="7" type="ORF">CMC5_014680</name>
</gene>
<dbReference type="CDD" id="cd14014">
    <property type="entry name" value="STKc_PknB_like"/>
    <property type="match status" value="1"/>
</dbReference>
<keyword evidence="4" id="KW-0067">ATP-binding</keyword>
<feature type="compositionally biased region" description="Low complexity" evidence="5">
    <location>
        <begin position="340"/>
        <end position="349"/>
    </location>
</feature>
<evidence type="ECO:0000256" key="4">
    <source>
        <dbReference type="ARBA" id="ARBA00022840"/>
    </source>
</evidence>
<evidence type="ECO:0000256" key="2">
    <source>
        <dbReference type="ARBA" id="ARBA00022741"/>
    </source>
</evidence>
<feature type="region of interest" description="Disordered" evidence="5">
    <location>
        <begin position="438"/>
        <end position="484"/>
    </location>
</feature>
<keyword evidence="2" id="KW-0547">Nucleotide-binding</keyword>
<feature type="compositionally biased region" description="Pro residues" evidence="5">
    <location>
        <begin position="569"/>
        <end position="581"/>
    </location>
</feature>
<evidence type="ECO:0000256" key="5">
    <source>
        <dbReference type="SAM" id="MobiDB-lite"/>
    </source>
</evidence>
<protein>
    <submittedName>
        <fullName evidence="7">Protein kinase</fullName>
        <ecNumber evidence="7">2.7.11.1</ecNumber>
    </submittedName>
</protein>
<evidence type="ECO:0000313" key="8">
    <source>
        <dbReference type="Proteomes" id="UP000067626"/>
    </source>
</evidence>
<dbReference type="STRING" id="52.CMC5_014680"/>
<dbReference type="Gene3D" id="3.30.200.20">
    <property type="entry name" value="Phosphorylase Kinase, domain 1"/>
    <property type="match status" value="1"/>
</dbReference>
<dbReference type="SMART" id="SM00220">
    <property type="entry name" value="S_TKc"/>
    <property type="match status" value="1"/>
</dbReference>